<gene>
    <name evidence="1" type="ORF">ACFQ08_45925</name>
</gene>
<dbReference type="EMBL" id="JBHTHX010003615">
    <property type="protein sequence ID" value="MFD0891939.1"/>
    <property type="molecule type" value="Genomic_DNA"/>
</dbReference>
<feature type="non-terminal residue" evidence="1">
    <location>
        <position position="1"/>
    </location>
</feature>
<proteinExistence type="predicted"/>
<reference evidence="2" key="1">
    <citation type="journal article" date="2019" name="Int. J. Syst. Evol. Microbiol.">
        <title>The Global Catalogue of Microorganisms (GCM) 10K type strain sequencing project: providing services to taxonomists for standard genome sequencing and annotation.</title>
        <authorList>
            <consortium name="The Broad Institute Genomics Platform"/>
            <consortium name="The Broad Institute Genome Sequencing Center for Infectious Disease"/>
            <person name="Wu L."/>
            <person name="Ma J."/>
        </authorList>
    </citation>
    <scope>NUCLEOTIDE SEQUENCE [LARGE SCALE GENOMIC DNA]</scope>
    <source>
        <strain evidence="2">CCUG 62974</strain>
    </source>
</reference>
<comment type="caution">
    <text evidence="1">The sequence shown here is derived from an EMBL/GenBank/DDBJ whole genome shotgun (WGS) entry which is preliminary data.</text>
</comment>
<evidence type="ECO:0000313" key="1">
    <source>
        <dbReference type="EMBL" id="MFD0891939.1"/>
    </source>
</evidence>
<sequence>RCLTRAAFEAARPLAGGFGVETALTIDLVRKGFRVREVEVEMSHRATGTDWKAQLHRAKQFRDVAWALLVRG</sequence>
<keyword evidence="2" id="KW-1185">Reference proteome</keyword>
<evidence type="ECO:0000313" key="2">
    <source>
        <dbReference type="Proteomes" id="UP001597024"/>
    </source>
</evidence>
<dbReference type="InterPro" id="IPR029044">
    <property type="entry name" value="Nucleotide-diphossugar_trans"/>
</dbReference>
<name>A0ABW3E9P1_9ACTN</name>
<protein>
    <submittedName>
        <fullName evidence="1">Glycosyltransferase family 2 protein</fullName>
    </submittedName>
</protein>
<accession>A0ABW3E9P1</accession>
<dbReference type="Gene3D" id="3.90.550.10">
    <property type="entry name" value="Spore Coat Polysaccharide Biosynthesis Protein SpsA, Chain A"/>
    <property type="match status" value="1"/>
</dbReference>
<organism evidence="1 2">
    <name type="scientific">Streptosporangium algeriense</name>
    <dbReference type="NCBI Taxonomy" id="1682748"/>
    <lineage>
        <taxon>Bacteria</taxon>
        <taxon>Bacillati</taxon>
        <taxon>Actinomycetota</taxon>
        <taxon>Actinomycetes</taxon>
        <taxon>Streptosporangiales</taxon>
        <taxon>Streptosporangiaceae</taxon>
        <taxon>Streptosporangium</taxon>
    </lineage>
</organism>
<dbReference type="Proteomes" id="UP001597024">
    <property type="component" value="Unassembled WGS sequence"/>
</dbReference>